<dbReference type="EMBL" id="PYAV01000020">
    <property type="protein sequence ID" value="PSL41255.1"/>
    <property type="molecule type" value="Genomic_DNA"/>
</dbReference>
<proteinExistence type="predicted"/>
<gene>
    <name evidence="2" type="ORF">B0H94_1201</name>
</gene>
<dbReference type="AlphaFoldDB" id="A0A2P8H4V5"/>
<protein>
    <recommendedName>
        <fullName evidence="4">S-layer family protein</fullName>
    </recommendedName>
</protein>
<dbReference type="Proteomes" id="UP000242310">
    <property type="component" value="Unassembled WGS sequence"/>
</dbReference>
<evidence type="ECO:0008006" key="4">
    <source>
        <dbReference type="Google" id="ProtNLM"/>
    </source>
</evidence>
<feature type="chain" id="PRO_5039693425" description="S-layer family protein" evidence="1">
    <location>
        <begin position="23"/>
        <end position="494"/>
    </location>
</feature>
<sequence length="494" mass="55753">MNKWFMANALCGTVLASGLIYAGGGAVNEAAAESDIKSEQSVNPHSYEDFSEGEYWSDDIVWAMENDLISGYDLHPQTQQQGDWLYPEGDLSEGEMLTIMMRNLDRDELSGYTSSVNHWSGNAYGMAYDNGISRHEFKNPEQTVTRGDLARAMVSMYKDRPAYLEEAVDWMYEDDITNGMTDSSGDAPKTYDSFGVDLELERGQISSFMKRYNDFLEEDRSKANSEGIHHSEYQSDYAFKLNDNLEEKGGQVVGVTVTGRNEINTGIPQDEPIETRHGTHTYGSATQAEYDQVMDIVEDFIYNLEDHRGVSMYDDERNLGGIYSDHFDKRLETGKDHVELSDKSDRDNQIGNQSADSLFSSFDEFGFDLNNYDDYKKAETIFYLRNMLSSIPGGDAESVSMQDGYYSAYHQVVEGKTDCQTSSYVKMALFDSFGFNTAMLATATHAMPFVEINGEWYNMHNLLGGSERLESVSSDRNLENNTRGLDVLVQPTYR</sequence>
<keyword evidence="1" id="KW-0732">Signal</keyword>
<reference evidence="2 3" key="1">
    <citation type="submission" date="2018-03" db="EMBL/GenBank/DDBJ databases">
        <title>Genomic Encyclopedia of Type Strains, Phase III (KMG-III): the genomes of soil and plant-associated and newly described type strains.</title>
        <authorList>
            <person name="Whitman W."/>
        </authorList>
    </citation>
    <scope>NUCLEOTIDE SEQUENCE [LARGE SCALE GENOMIC DNA]</scope>
    <source>
        <strain evidence="2 3">CGMCC 1.07653</strain>
    </source>
</reference>
<feature type="signal peptide" evidence="1">
    <location>
        <begin position="1"/>
        <end position="22"/>
    </location>
</feature>
<dbReference type="RefSeq" id="WP_106589957.1">
    <property type="nucleotide sequence ID" value="NZ_PYAV01000020.1"/>
</dbReference>
<dbReference type="OrthoDB" id="2690990at2"/>
<organism evidence="2 3">
    <name type="scientific">Salsuginibacillus halophilus</name>
    <dbReference type="NCBI Taxonomy" id="517424"/>
    <lineage>
        <taxon>Bacteria</taxon>
        <taxon>Bacillati</taxon>
        <taxon>Bacillota</taxon>
        <taxon>Bacilli</taxon>
        <taxon>Bacillales</taxon>
        <taxon>Bacillaceae</taxon>
        <taxon>Salsuginibacillus</taxon>
    </lineage>
</organism>
<name>A0A2P8H4V5_9BACI</name>
<evidence type="ECO:0000313" key="2">
    <source>
        <dbReference type="EMBL" id="PSL41255.1"/>
    </source>
</evidence>
<accession>A0A2P8H4V5</accession>
<keyword evidence="3" id="KW-1185">Reference proteome</keyword>
<comment type="caution">
    <text evidence="2">The sequence shown here is derived from an EMBL/GenBank/DDBJ whole genome shotgun (WGS) entry which is preliminary data.</text>
</comment>
<evidence type="ECO:0000256" key="1">
    <source>
        <dbReference type="SAM" id="SignalP"/>
    </source>
</evidence>
<evidence type="ECO:0000313" key="3">
    <source>
        <dbReference type="Proteomes" id="UP000242310"/>
    </source>
</evidence>